<dbReference type="GO" id="GO:0005886">
    <property type="term" value="C:plasma membrane"/>
    <property type="evidence" value="ECO:0007669"/>
    <property type="project" value="UniProtKB-SubCell"/>
</dbReference>
<feature type="transmembrane region" description="Helical" evidence="5">
    <location>
        <begin position="262"/>
        <end position="279"/>
    </location>
</feature>
<evidence type="ECO:0000259" key="6">
    <source>
        <dbReference type="PROSITE" id="PS50850"/>
    </source>
</evidence>
<feature type="transmembrane region" description="Helical" evidence="5">
    <location>
        <begin position="89"/>
        <end position="111"/>
    </location>
</feature>
<dbReference type="RefSeq" id="WP_165109598.1">
    <property type="nucleotide sequence ID" value="NZ_JAALAA010000002.1"/>
</dbReference>
<reference evidence="7 8" key="1">
    <citation type="submission" date="2020-02" db="EMBL/GenBank/DDBJ databases">
        <title>Whole-genome analyses of novel actinobacteria.</title>
        <authorList>
            <person name="Sahin N."/>
        </authorList>
    </citation>
    <scope>NUCLEOTIDE SEQUENCE [LARGE SCALE GENOMIC DNA]</scope>
    <source>
        <strain evidence="7 8">KC13</strain>
    </source>
</reference>
<dbReference type="SUPFAM" id="SSF103473">
    <property type="entry name" value="MFS general substrate transporter"/>
    <property type="match status" value="1"/>
</dbReference>
<name>A0A6M1QVL9_9ACTN</name>
<dbReference type="EMBL" id="JAALAA010000002">
    <property type="protein sequence ID" value="NGN91846.1"/>
    <property type="molecule type" value="Genomic_DNA"/>
</dbReference>
<keyword evidence="4 5" id="KW-0472">Membrane</keyword>
<feature type="transmembrane region" description="Helical" evidence="5">
    <location>
        <begin position="153"/>
        <end position="172"/>
    </location>
</feature>
<feature type="transmembrane region" description="Helical" evidence="5">
    <location>
        <begin position="65"/>
        <end position="83"/>
    </location>
</feature>
<feature type="transmembrane region" description="Helical" evidence="5">
    <location>
        <begin position="204"/>
        <end position="226"/>
    </location>
</feature>
<feature type="transmembrane region" description="Helical" evidence="5">
    <location>
        <begin position="285"/>
        <end position="304"/>
    </location>
</feature>
<dbReference type="GO" id="GO:0022857">
    <property type="term" value="F:transmembrane transporter activity"/>
    <property type="evidence" value="ECO:0007669"/>
    <property type="project" value="InterPro"/>
</dbReference>
<dbReference type="Pfam" id="PF07690">
    <property type="entry name" value="MFS_1"/>
    <property type="match status" value="1"/>
</dbReference>
<comment type="subcellular location">
    <subcellularLocation>
        <location evidence="1">Cell membrane</location>
        <topology evidence="1">Multi-pass membrane protein</topology>
    </subcellularLocation>
</comment>
<feature type="transmembrane region" description="Helical" evidence="5">
    <location>
        <begin position="232"/>
        <end position="250"/>
    </location>
</feature>
<feature type="transmembrane region" description="Helical" evidence="5">
    <location>
        <begin position="38"/>
        <end position="56"/>
    </location>
</feature>
<dbReference type="Proteomes" id="UP000483261">
    <property type="component" value="Unassembled WGS sequence"/>
</dbReference>
<evidence type="ECO:0000313" key="8">
    <source>
        <dbReference type="Proteomes" id="UP000483261"/>
    </source>
</evidence>
<dbReference type="AlphaFoldDB" id="A0A6M1QVL9"/>
<protein>
    <submittedName>
        <fullName evidence="7">MFS transporter</fullName>
    </submittedName>
</protein>
<evidence type="ECO:0000313" key="7">
    <source>
        <dbReference type="EMBL" id="NGN91846.1"/>
    </source>
</evidence>
<feature type="transmembrane region" description="Helical" evidence="5">
    <location>
        <begin position="350"/>
        <end position="371"/>
    </location>
</feature>
<evidence type="ECO:0000256" key="4">
    <source>
        <dbReference type="ARBA" id="ARBA00023136"/>
    </source>
</evidence>
<dbReference type="PANTHER" id="PTHR42910">
    <property type="entry name" value="TRANSPORTER SCO4007-RELATED"/>
    <property type="match status" value="1"/>
</dbReference>
<dbReference type="InterPro" id="IPR036259">
    <property type="entry name" value="MFS_trans_sf"/>
</dbReference>
<dbReference type="PROSITE" id="PS50850">
    <property type="entry name" value="MFS"/>
    <property type="match status" value="1"/>
</dbReference>
<organism evidence="7 8">
    <name type="scientific">Nocardioides turkmenicus</name>
    <dbReference type="NCBI Taxonomy" id="2711220"/>
    <lineage>
        <taxon>Bacteria</taxon>
        <taxon>Bacillati</taxon>
        <taxon>Actinomycetota</taxon>
        <taxon>Actinomycetes</taxon>
        <taxon>Propionibacteriales</taxon>
        <taxon>Nocardioidaceae</taxon>
        <taxon>Nocardioides</taxon>
    </lineage>
</organism>
<evidence type="ECO:0000256" key="2">
    <source>
        <dbReference type="ARBA" id="ARBA00022692"/>
    </source>
</evidence>
<gene>
    <name evidence="7" type="ORF">G5C66_03705</name>
</gene>
<keyword evidence="2 5" id="KW-0812">Transmembrane</keyword>
<accession>A0A6M1QVL9</accession>
<evidence type="ECO:0000256" key="1">
    <source>
        <dbReference type="ARBA" id="ARBA00004651"/>
    </source>
</evidence>
<keyword evidence="8" id="KW-1185">Reference proteome</keyword>
<evidence type="ECO:0000256" key="5">
    <source>
        <dbReference type="SAM" id="Phobius"/>
    </source>
</evidence>
<dbReference type="CDD" id="cd17324">
    <property type="entry name" value="MFS_NepI_like"/>
    <property type="match status" value="1"/>
</dbReference>
<dbReference type="InterPro" id="IPR011701">
    <property type="entry name" value="MFS"/>
</dbReference>
<proteinExistence type="predicted"/>
<sequence>MLLATVCSVAVATIYVAQPVLAQIGRDLGVPESDLGWIVAAGQIGYMVGLAVLVPLGDMLDRRKLIGGQLLLAAVGMLVAAVAPGLWLLLAGLAATGVFAVVVQTTVALAADLSTPTERGRTLGIVTSGVIIGILGARVLAGVLADLWGWRSIYVTLMLLLVALSIAVLKQLPADHRSSRRTYGDVLTSLGHLLREPLFISRGLIAFFLFASFGTLWSGLALPLAAEPWQLSTAQIGLFGIAGLAGALGAARAGRWADTGRANSVTGTALALLALSWIASGQATWSLWLVLVGVIVLDFAVQAAHVSNQTLLTAAYSGQTSSAIGGYMIFYSLGSALGATATTTIYSASGWTGCAVLGASFALCGLLTWALSRRRVTRTRRDAAAHSAGRTDATPKAG</sequence>
<dbReference type="PANTHER" id="PTHR42910:SF1">
    <property type="entry name" value="MAJOR FACILITATOR SUPERFAMILY (MFS) PROFILE DOMAIN-CONTAINING PROTEIN"/>
    <property type="match status" value="1"/>
</dbReference>
<dbReference type="Gene3D" id="1.20.1250.20">
    <property type="entry name" value="MFS general substrate transporter like domains"/>
    <property type="match status" value="1"/>
</dbReference>
<feature type="transmembrane region" description="Helical" evidence="5">
    <location>
        <begin position="123"/>
        <end position="141"/>
    </location>
</feature>
<comment type="caution">
    <text evidence="7">The sequence shown here is derived from an EMBL/GenBank/DDBJ whole genome shotgun (WGS) entry which is preliminary data.</text>
</comment>
<dbReference type="InterPro" id="IPR020846">
    <property type="entry name" value="MFS_dom"/>
</dbReference>
<evidence type="ECO:0000256" key="3">
    <source>
        <dbReference type="ARBA" id="ARBA00022989"/>
    </source>
</evidence>
<keyword evidence="3 5" id="KW-1133">Transmembrane helix</keyword>
<feature type="domain" description="Major facilitator superfamily (MFS) profile" evidence="6">
    <location>
        <begin position="1"/>
        <end position="376"/>
    </location>
</feature>